<evidence type="ECO:0000256" key="7">
    <source>
        <dbReference type="ARBA" id="ARBA00023136"/>
    </source>
</evidence>
<keyword evidence="6" id="KW-0406">Ion transport</keyword>
<reference evidence="9 10" key="1">
    <citation type="submission" date="2016-10" db="EMBL/GenBank/DDBJ databases">
        <authorList>
            <person name="de Groot N.N."/>
        </authorList>
    </citation>
    <scope>NUCLEOTIDE SEQUENCE [LARGE SCALE GENOMIC DNA]</scope>
    <source>
        <strain evidence="9 10">BS3776</strain>
    </source>
</reference>
<dbReference type="Proteomes" id="UP000198549">
    <property type="component" value="Chromosome I"/>
</dbReference>
<evidence type="ECO:0000256" key="1">
    <source>
        <dbReference type="ARBA" id="ARBA00004651"/>
    </source>
</evidence>
<evidence type="ECO:0000256" key="2">
    <source>
        <dbReference type="ARBA" id="ARBA00022448"/>
    </source>
</evidence>
<sequence length="541" mass="58699">MNTLNIIATYNATQPRMTLATSRLPGSGLPVKILRKIYGVFSVGIQYCAVLIWNAFVMSLAAIRLIGFILGIFLITLATSMAIPMITLVVYERSDDLSAFLWSSLITFICGLLLIVRGRPDTGQLRPRDMYLLTTASWIVVCTFAALPMVFISDISYTDAFFETMSGITTTGSTVITGLDSASPGLLIWRSMLHWLGGIGFIGMAVAILPLLRVGGMRLFQTESSDWSEKVTPRSHVAAKYILLLYLGLTGVGALALWLAGMTPFEAVNHAMSLISTGGFSTSDASLGHWTQPAIHWIAVVIMILGSLPFTLYVATLRGHRRALLKDHQVRGFLGFLIVTWLAVGTWLCFHSDYVWWDAFRIVAVNVTSVVTTTGVAVGDYTLWGSFAVLLFFYLTFVGGCSGSTAGGLKIFRFQVAAALLVSSLKQLIHPRAVIQKKYNGHPIDEEILRSLLTFSFFFTITIAAIALGLALIGLDWTTALSGAATAVCNVGPGLGTIIGPAGNFSSLPDAAKWLLTVGMLLGRLEILTVLVLVTPVFWRY</sequence>
<evidence type="ECO:0000313" key="9">
    <source>
        <dbReference type="EMBL" id="SDP59666.1"/>
    </source>
</evidence>
<feature type="transmembrane region" description="Helical" evidence="8">
    <location>
        <begin position="381"/>
        <end position="399"/>
    </location>
</feature>
<dbReference type="EMBL" id="LT629709">
    <property type="protein sequence ID" value="SDP59666.1"/>
    <property type="molecule type" value="Genomic_DNA"/>
</dbReference>
<evidence type="ECO:0000256" key="4">
    <source>
        <dbReference type="ARBA" id="ARBA00022692"/>
    </source>
</evidence>
<feature type="transmembrane region" description="Helical" evidence="8">
    <location>
        <begin position="329"/>
        <end position="348"/>
    </location>
</feature>
<dbReference type="PANTHER" id="PTHR32024:SF3">
    <property type="entry name" value="TRK SYSTEM POTASSIUM UPTAKE PROTEIN"/>
    <property type="match status" value="1"/>
</dbReference>
<feature type="transmembrane region" description="Helical" evidence="8">
    <location>
        <begin position="130"/>
        <end position="152"/>
    </location>
</feature>
<feature type="transmembrane region" description="Helical" evidence="8">
    <location>
        <begin position="449"/>
        <end position="473"/>
    </location>
</feature>
<evidence type="ECO:0000256" key="8">
    <source>
        <dbReference type="SAM" id="Phobius"/>
    </source>
</evidence>
<feature type="transmembrane region" description="Helical" evidence="8">
    <location>
        <begin position="294"/>
        <end position="317"/>
    </location>
</feature>
<dbReference type="GO" id="GO:0030001">
    <property type="term" value="P:metal ion transport"/>
    <property type="evidence" value="ECO:0007669"/>
    <property type="project" value="UniProtKB-ARBA"/>
</dbReference>
<feature type="transmembrane region" description="Helical" evidence="8">
    <location>
        <begin position="192"/>
        <end position="212"/>
    </location>
</feature>
<feature type="transmembrane region" description="Helical" evidence="8">
    <location>
        <begin position="354"/>
        <end position="374"/>
    </location>
</feature>
<dbReference type="Pfam" id="PF02386">
    <property type="entry name" value="TrkH"/>
    <property type="match status" value="1"/>
</dbReference>
<accession>A0A1H0U1F0</accession>
<evidence type="ECO:0000256" key="6">
    <source>
        <dbReference type="ARBA" id="ARBA00023065"/>
    </source>
</evidence>
<gene>
    <name evidence="9" type="ORF">SAMN04490202_5052</name>
</gene>
<evidence type="ECO:0000256" key="5">
    <source>
        <dbReference type="ARBA" id="ARBA00022989"/>
    </source>
</evidence>
<comment type="subcellular location">
    <subcellularLocation>
        <location evidence="1">Cell membrane</location>
        <topology evidence="1">Multi-pass membrane protein</topology>
    </subcellularLocation>
</comment>
<proteinExistence type="predicted"/>
<keyword evidence="3" id="KW-1003">Cell membrane</keyword>
<feature type="transmembrane region" description="Helical" evidence="8">
    <location>
        <begin position="514"/>
        <end position="539"/>
    </location>
</feature>
<evidence type="ECO:0000313" key="10">
    <source>
        <dbReference type="Proteomes" id="UP000198549"/>
    </source>
</evidence>
<dbReference type="GO" id="GO:0005886">
    <property type="term" value="C:plasma membrane"/>
    <property type="evidence" value="ECO:0007669"/>
    <property type="project" value="UniProtKB-SubCell"/>
</dbReference>
<keyword evidence="5 8" id="KW-1133">Transmembrane helix</keyword>
<organism evidence="9 10">
    <name type="scientific">Pseudomonas reinekei</name>
    <dbReference type="NCBI Taxonomy" id="395598"/>
    <lineage>
        <taxon>Bacteria</taxon>
        <taxon>Pseudomonadati</taxon>
        <taxon>Pseudomonadota</taxon>
        <taxon>Gammaproteobacteria</taxon>
        <taxon>Pseudomonadales</taxon>
        <taxon>Pseudomonadaceae</taxon>
        <taxon>Pseudomonas</taxon>
    </lineage>
</organism>
<dbReference type="AlphaFoldDB" id="A0A1H0U1F0"/>
<keyword evidence="2" id="KW-0813">Transport</keyword>
<dbReference type="GO" id="GO:0008324">
    <property type="term" value="F:monoatomic cation transmembrane transporter activity"/>
    <property type="evidence" value="ECO:0007669"/>
    <property type="project" value="InterPro"/>
</dbReference>
<feature type="transmembrane region" description="Helical" evidence="8">
    <location>
        <begin position="97"/>
        <end position="118"/>
    </location>
</feature>
<feature type="transmembrane region" description="Helical" evidence="8">
    <location>
        <begin position="37"/>
        <end position="56"/>
    </location>
</feature>
<feature type="transmembrane region" description="Helical" evidence="8">
    <location>
        <begin position="241"/>
        <end position="260"/>
    </location>
</feature>
<dbReference type="InterPro" id="IPR003445">
    <property type="entry name" value="Cat_transpt"/>
</dbReference>
<name>A0A1H0U1F0_PSERE</name>
<feature type="transmembrane region" description="Helical" evidence="8">
    <location>
        <begin position="68"/>
        <end position="91"/>
    </location>
</feature>
<keyword evidence="4 8" id="KW-0812">Transmembrane</keyword>
<dbReference type="PANTHER" id="PTHR32024">
    <property type="entry name" value="TRK SYSTEM POTASSIUM UPTAKE PROTEIN TRKG-RELATED"/>
    <property type="match status" value="1"/>
</dbReference>
<keyword evidence="7 8" id="KW-0472">Membrane</keyword>
<evidence type="ECO:0000256" key="3">
    <source>
        <dbReference type="ARBA" id="ARBA00022475"/>
    </source>
</evidence>
<protein>
    <submittedName>
        <fullName evidence="9">Trk system potassium uptake protein TrkH</fullName>
    </submittedName>
</protein>